<evidence type="ECO:0000313" key="2">
    <source>
        <dbReference type="Proteomes" id="UP001295444"/>
    </source>
</evidence>
<proteinExistence type="predicted"/>
<dbReference type="EMBL" id="OW240923">
    <property type="protein sequence ID" value="CAH2324926.1"/>
    <property type="molecule type" value="Genomic_DNA"/>
</dbReference>
<dbReference type="Gene3D" id="3.30.250.20">
    <property type="entry name" value="L1 transposable element, C-terminal domain"/>
    <property type="match status" value="1"/>
</dbReference>
<name>A0AAD1TH17_PELCU</name>
<gene>
    <name evidence="1" type="ORF">PECUL_23A049610</name>
</gene>
<dbReference type="InterPro" id="IPR042566">
    <property type="entry name" value="L1_C"/>
</dbReference>
<dbReference type="AlphaFoldDB" id="A0AAD1TH17"/>
<sequence length="117" mass="12997">MQHFATKEKIMAATRASPPKYGAFTLAFFQDLAPSTLKKRRDLKPLTMALTKKGLRYRWGHPFKLQVRLGDQDHVLHHPAEMEDFATALGLQLFTGTQAADQNNIAPGGTHKAAQPS</sequence>
<organism evidence="1 2">
    <name type="scientific">Pelobates cultripes</name>
    <name type="common">Western spadefoot toad</name>
    <dbReference type="NCBI Taxonomy" id="61616"/>
    <lineage>
        <taxon>Eukaryota</taxon>
        <taxon>Metazoa</taxon>
        <taxon>Chordata</taxon>
        <taxon>Craniata</taxon>
        <taxon>Vertebrata</taxon>
        <taxon>Euteleostomi</taxon>
        <taxon>Amphibia</taxon>
        <taxon>Batrachia</taxon>
        <taxon>Anura</taxon>
        <taxon>Pelobatoidea</taxon>
        <taxon>Pelobatidae</taxon>
        <taxon>Pelobates</taxon>
    </lineage>
</organism>
<evidence type="ECO:0000313" key="1">
    <source>
        <dbReference type="EMBL" id="CAH2324926.1"/>
    </source>
</evidence>
<dbReference type="Proteomes" id="UP001295444">
    <property type="component" value="Chromosome 12"/>
</dbReference>
<accession>A0AAD1TH17</accession>
<keyword evidence="2" id="KW-1185">Reference proteome</keyword>
<protein>
    <submittedName>
        <fullName evidence="1">Uncharacterized protein</fullName>
    </submittedName>
</protein>
<reference evidence="1" key="1">
    <citation type="submission" date="2022-03" db="EMBL/GenBank/DDBJ databases">
        <authorList>
            <person name="Alioto T."/>
            <person name="Alioto T."/>
            <person name="Gomez Garrido J."/>
        </authorList>
    </citation>
    <scope>NUCLEOTIDE SEQUENCE</scope>
</reference>